<dbReference type="EMBL" id="CP158484">
    <property type="protein sequence ID" value="XBY58724.1"/>
    <property type="molecule type" value="Genomic_DNA"/>
</dbReference>
<name>A0AAU7XMG8_9GAMM</name>
<dbReference type="InterPro" id="IPR026286">
    <property type="entry name" value="MaiA/AMDase"/>
</dbReference>
<dbReference type="RefSeq" id="WP_350359535.1">
    <property type="nucleotide sequence ID" value="NZ_CP158484.1"/>
</dbReference>
<reference evidence="1" key="1">
    <citation type="submission" date="2024-02" db="EMBL/GenBank/DDBJ databases">
        <title>Complete genome sequence of Vreelandella sp. SM1641, a marine exopolysaccharide-producing bacterium isolated from deep-sea hydrothermal sediment of the southwest Indian Ocean.</title>
        <authorList>
            <person name="Zhu H."/>
            <person name="Sun M."/>
        </authorList>
    </citation>
    <scope>NUCLEOTIDE SEQUENCE</scope>
    <source>
        <strain evidence="1">SM1641</strain>
    </source>
</reference>
<dbReference type="KEGG" id="vrs:V8F66_20980"/>
<sequence length="241" mass="25418">MSTLKPKVGLIVPPASGEVPPEPLALYGDKVDFVAVGLGLGKLTPEGYDGVIERVGELSRILAADGVQAVSLMGTSLSFYRGPKYHAQLVEIMQSESGLPATTMSDSVTKAFDAFGAKRLVVATPYVSSVNRLLEEFLVESGFEVVHLHGLGLERVEDILAVSQDELRQLGLEAMKSAKGEADALFISCGGLRTEVVTSELESELNIPVISSALAGAWGAVRLLGLSGRADTGGKLFMLDD</sequence>
<dbReference type="PANTHER" id="PTHR40267:SF1">
    <property type="entry name" value="BLR3294 PROTEIN"/>
    <property type="match status" value="1"/>
</dbReference>
<dbReference type="PIRSF" id="PIRSF015736">
    <property type="entry name" value="MI"/>
    <property type="match status" value="1"/>
</dbReference>
<dbReference type="InterPro" id="IPR053714">
    <property type="entry name" value="Iso_Racemase_Enz_sf"/>
</dbReference>
<dbReference type="Gene3D" id="3.40.50.12500">
    <property type="match status" value="1"/>
</dbReference>
<accession>A0AAU7XMG8</accession>
<dbReference type="Pfam" id="PF17645">
    <property type="entry name" value="Amdase"/>
    <property type="match status" value="1"/>
</dbReference>
<evidence type="ECO:0000313" key="1">
    <source>
        <dbReference type="EMBL" id="XBY58724.1"/>
    </source>
</evidence>
<dbReference type="AlphaFoldDB" id="A0AAU7XMG8"/>
<proteinExistence type="predicted"/>
<gene>
    <name evidence="1" type="ORF">V8F66_20980</name>
</gene>
<organism evidence="1">
    <name type="scientific">Vreelandella sp. SM1641</name>
    <dbReference type="NCBI Taxonomy" id="3126101"/>
    <lineage>
        <taxon>Bacteria</taxon>
        <taxon>Pseudomonadati</taxon>
        <taxon>Pseudomonadota</taxon>
        <taxon>Gammaproteobacteria</taxon>
        <taxon>Oceanospirillales</taxon>
        <taxon>Halomonadaceae</taxon>
        <taxon>Vreelandella</taxon>
    </lineage>
</organism>
<protein>
    <submittedName>
        <fullName evidence="1">Aspartate/glutamate racemase family protein</fullName>
    </submittedName>
</protein>
<dbReference type="PANTHER" id="PTHR40267">
    <property type="entry name" value="BLR3294 PROTEIN"/>
    <property type="match status" value="1"/>
</dbReference>